<keyword evidence="2" id="KW-1185">Reference proteome</keyword>
<dbReference type="Pfam" id="PF12900">
    <property type="entry name" value="Pyridox_ox_2"/>
    <property type="match status" value="1"/>
</dbReference>
<evidence type="ECO:0000313" key="2">
    <source>
        <dbReference type="Proteomes" id="UP000377798"/>
    </source>
</evidence>
<dbReference type="InterPro" id="IPR024747">
    <property type="entry name" value="Pyridox_Oxase-rel"/>
</dbReference>
<dbReference type="PANTHER" id="PTHR34071">
    <property type="entry name" value="5-NITROIMIDAZOLE ANTIBIOTICS RESISTANCE PROTEIN, NIMA-FAMILY-RELATED PROTEIN-RELATED"/>
    <property type="match status" value="1"/>
</dbReference>
<dbReference type="AlphaFoldDB" id="A0A8H2M9N4"/>
<protein>
    <submittedName>
        <fullName evidence="1">Predicted flavin-nucleotide-binding protein</fullName>
    </submittedName>
</protein>
<dbReference type="Gene3D" id="2.30.110.10">
    <property type="entry name" value="Electron Transport, Fmn-binding Protein, Chain A"/>
    <property type="match status" value="1"/>
</dbReference>
<dbReference type="RefSeq" id="WP_131749826.1">
    <property type="nucleotide sequence ID" value="NZ_CAACYI010000001.1"/>
</dbReference>
<sequence>MRRKDREMNPDFAREVIDQSSYGSLALYDPDKKQTYSVNLSLVRLGDCLYFHSAKAGYKLDLLKEGDSYGLSFVSYAQVPDVFSRDKLQALAQEPEKMGLLLSRVFTTEYSSAHVLGRLRLVRDPEEITRAMEALCKKYTGDKMDFFPQAMAVGGSRILVYALDIQEIHGKRKKLDPQGEEMKWQRMD</sequence>
<name>A0A8H2M9N4_9FIRM</name>
<proteinExistence type="predicted"/>
<organism evidence="1 2">
    <name type="scientific">Urinicoccus massiliensis</name>
    <dbReference type="NCBI Taxonomy" id="1723382"/>
    <lineage>
        <taxon>Bacteria</taxon>
        <taxon>Bacillati</taxon>
        <taxon>Bacillota</taxon>
        <taxon>Tissierellia</taxon>
        <taxon>Tissierellales</taxon>
        <taxon>Peptoniphilaceae</taxon>
        <taxon>Urinicoccus</taxon>
    </lineage>
</organism>
<dbReference type="EMBL" id="CAACYI010000001">
    <property type="protein sequence ID" value="VFB17241.1"/>
    <property type="molecule type" value="Genomic_DNA"/>
</dbReference>
<dbReference type="SUPFAM" id="SSF50475">
    <property type="entry name" value="FMN-binding split barrel"/>
    <property type="match status" value="1"/>
</dbReference>
<dbReference type="PANTHER" id="PTHR34071:SF2">
    <property type="entry name" value="FLAVIN-NUCLEOTIDE-BINDING PROTEIN"/>
    <property type="match status" value="1"/>
</dbReference>
<gene>
    <name evidence="1" type="ORF">NCTC13150_01828</name>
</gene>
<accession>A0A8H2M9N4</accession>
<evidence type="ECO:0000313" key="1">
    <source>
        <dbReference type="EMBL" id="VFB17241.1"/>
    </source>
</evidence>
<dbReference type="Proteomes" id="UP000377798">
    <property type="component" value="Unassembled WGS sequence"/>
</dbReference>
<comment type="caution">
    <text evidence="1">The sequence shown here is derived from an EMBL/GenBank/DDBJ whole genome shotgun (WGS) entry which is preliminary data.</text>
</comment>
<dbReference type="InterPro" id="IPR012349">
    <property type="entry name" value="Split_barrel_FMN-bd"/>
</dbReference>
<reference evidence="1 2" key="1">
    <citation type="submission" date="2019-02" db="EMBL/GenBank/DDBJ databases">
        <authorList>
            <consortium name="Pathogen Informatics"/>
        </authorList>
    </citation>
    <scope>NUCLEOTIDE SEQUENCE [LARGE SCALE GENOMIC DNA]</scope>
    <source>
        <strain evidence="1 2">3012STDY7089603</strain>
    </source>
</reference>